<evidence type="ECO:0000313" key="2">
    <source>
        <dbReference type="Proteomes" id="UP000223968"/>
    </source>
</evidence>
<dbReference type="STRING" id="1447875.A0A2B7XTV2"/>
<dbReference type="SUPFAM" id="SSF52540">
    <property type="entry name" value="P-loop containing nucleoside triphosphate hydrolases"/>
    <property type="match status" value="1"/>
</dbReference>
<evidence type="ECO:0008006" key="3">
    <source>
        <dbReference type="Google" id="ProtNLM"/>
    </source>
</evidence>
<dbReference type="OrthoDB" id="2405944at2759"/>
<dbReference type="PANTHER" id="PTHR48419">
    <property type="entry name" value="SULFOTRANSFERASE DOMAIN-CONTAINING PROTEIN"/>
    <property type="match status" value="1"/>
</dbReference>
<dbReference type="InterPro" id="IPR053226">
    <property type="entry name" value="Pyrrolopyrazine_biosynth_F"/>
</dbReference>
<protein>
    <recommendedName>
        <fullName evidence="3">Sulfotransferase domain-containing protein</fullName>
    </recommendedName>
</protein>
<dbReference type="Gene3D" id="3.40.50.300">
    <property type="entry name" value="P-loop containing nucleotide triphosphate hydrolases"/>
    <property type="match status" value="1"/>
</dbReference>
<proteinExistence type="predicted"/>
<dbReference type="Pfam" id="PF19798">
    <property type="entry name" value="Sulfotransfer_5"/>
    <property type="match status" value="1"/>
</dbReference>
<name>A0A2B7XTV2_9EURO</name>
<dbReference type="AlphaFoldDB" id="A0A2B7XTV2"/>
<dbReference type="InterPro" id="IPR027417">
    <property type="entry name" value="P-loop_NTPase"/>
</dbReference>
<dbReference type="Proteomes" id="UP000223968">
    <property type="component" value="Unassembled WGS sequence"/>
</dbReference>
<gene>
    <name evidence="1" type="ORF">AJ79_04537</name>
</gene>
<sequence length="379" mass="42997">MSKRPIFVATHPRACSTAFERVFMTCQDTLQCVHEPFGDAFYFGPERLSKRYEDDEQARVESGFAQSTYKTIFDRLEREASEGKRLFIKDIIHYLVPPNGKPASIAPSLLKIKHGVGTENRNGNGVDPLNIMALDSSSKASKKAPYPYDTPAEVDNPTVVPAAMLAKFHFTFLIRDPHYSIPSYYRCTIPPLDEVTGFYEFYESESGYDEVRRVFEYLRKIQLVGPHDANGNGVANGIALNGASANGSDVDGYVASGINKRAEICVIDADDLLDDPTGIIERYCKSVGMEYKPEMLKWDTEEDHRIAKEAFEKWRGFHDDAINSTELKARCHKKEPKSEAQFDQEWREKYGEKGAKIIRSAVDRNMADYRYMKKFAMKA</sequence>
<organism evidence="1 2">
    <name type="scientific">Helicocarpus griseus UAMH5409</name>
    <dbReference type="NCBI Taxonomy" id="1447875"/>
    <lineage>
        <taxon>Eukaryota</taxon>
        <taxon>Fungi</taxon>
        <taxon>Dikarya</taxon>
        <taxon>Ascomycota</taxon>
        <taxon>Pezizomycotina</taxon>
        <taxon>Eurotiomycetes</taxon>
        <taxon>Eurotiomycetidae</taxon>
        <taxon>Onygenales</taxon>
        <taxon>Ajellomycetaceae</taxon>
        <taxon>Helicocarpus</taxon>
    </lineage>
</organism>
<comment type="caution">
    <text evidence="1">The sequence shown here is derived from an EMBL/GenBank/DDBJ whole genome shotgun (WGS) entry which is preliminary data.</text>
</comment>
<evidence type="ECO:0000313" key="1">
    <source>
        <dbReference type="EMBL" id="PGH12028.1"/>
    </source>
</evidence>
<dbReference type="EMBL" id="PDNB01000064">
    <property type="protein sequence ID" value="PGH12028.1"/>
    <property type="molecule type" value="Genomic_DNA"/>
</dbReference>
<dbReference type="PANTHER" id="PTHR48419:SF1">
    <property type="entry name" value="SULFOTRANSFERASE DOMAIN-CONTAINING PROTEIN"/>
    <property type="match status" value="1"/>
</dbReference>
<accession>A0A2B7XTV2</accession>
<keyword evidence="2" id="KW-1185">Reference proteome</keyword>
<reference evidence="1 2" key="1">
    <citation type="submission" date="2017-10" db="EMBL/GenBank/DDBJ databases">
        <title>Comparative genomics in systemic dimorphic fungi from Ajellomycetaceae.</title>
        <authorList>
            <person name="Munoz J.F."/>
            <person name="Mcewen J.G."/>
            <person name="Clay O.K."/>
            <person name="Cuomo C.A."/>
        </authorList>
    </citation>
    <scope>NUCLEOTIDE SEQUENCE [LARGE SCALE GENOMIC DNA]</scope>
    <source>
        <strain evidence="1 2">UAMH5409</strain>
    </source>
</reference>